<evidence type="ECO:0000259" key="1">
    <source>
        <dbReference type="Pfam" id="PF01571"/>
    </source>
</evidence>
<evidence type="ECO:0000313" key="2">
    <source>
        <dbReference type="EMBL" id="GAA3885798.1"/>
    </source>
</evidence>
<dbReference type="Gene3D" id="3.30.1360.120">
    <property type="entry name" value="Probable tRNA modification gtpase trme, domain 1"/>
    <property type="match status" value="1"/>
</dbReference>
<proteinExistence type="predicted"/>
<keyword evidence="3" id="KW-1185">Reference proteome</keyword>
<protein>
    <submittedName>
        <fullName evidence="2">Sarcosine oxidase</fullName>
    </submittedName>
</protein>
<accession>A0ABP7KSB8</accession>
<gene>
    <name evidence="2" type="ORF">GCM10022405_08910</name>
</gene>
<dbReference type="EMBL" id="BAABDG010000002">
    <property type="protein sequence ID" value="GAA3885798.1"/>
    <property type="molecule type" value="Genomic_DNA"/>
</dbReference>
<dbReference type="InterPro" id="IPR006222">
    <property type="entry name" value="GCVT_N"/>
</dbReference>
<comment type="caution">
    <text evidence="2">The sequence shown here is derived from an EMBL/GenBank/DDBJ whole genome shotgun (WGS) entry which is preliminary data.</text>
</comment>
<organism evidence="2 3">
    <name type="scientific">Gibbsiella dentisursi</name>
    <dbReference type="NCBI Taxonomy" id="796890"/>
    <lineage>
        <taxon>Bacteria</taxon>
        <taxon>Pseudomonadati</taxon>
        <taxon>Pseudomonadota</taxon>
        <taxon>Gammaproteobacteria</taxon>
        <taxon>Enterobacterales</taxon>
        <taxon>Yersiniaceae</taxon>
        <taxon>Gibbsiella</taxon>
    </lineage>
</organism>
<reference evidence="3" key="1">
    <citation type="journal article" date="2019" name="Int. J. Syst. Evol. Microbiol.">
        <title>The Global Catalogue of Microorganisms (GCM) 10K type strain sequencing project: providing services to taxonomists for standard genome sequencing and annotation.</title>
        <authorList>
            <consortium name="The Broad Institute Genomics Platform"/>
            <consortium name="The Broad Institute Genome Sequencing Center for Infectious Disease"/>
            <person name="Wu L."/>
            <person name="Ma J."/>
        </authorList>
    </citation>
    <scope>NUCLEOTIDE SEQUENCE [LARGE SCALE GENOMIC DNA]</scope>
    <source>
        <strain evidence="3">JCM 17201</strain>
    </source>
</reference>
<name>A0ABP7KSB8_9GAMM</name>
<dbReference type="Pfam" id="PF01571">
    <property type="entry name" value="GCV_T"/>
    <property type="match status" value="1"/>
</dbReference>
<evidence type="ECO:0000313" key="3">
    <source>
        <dbReference type="Proteomes" id="UP001499994"/>
    </source>
</evidence>
<dbReference type="InterPro" id="IPR027266">
    <property type="entry name" value="TrmE/GcvT-like"/>
</dbReference>
<feature type="domain" description="GCVT N-terminal" evidence="1">
    <location>
        <begin position="72"/>
        <end position="196"/>
    </location>
</feature>
<dbReference type="SUPFAM" id="SSF103025">
    <property type="entry name" value="Folate-binding domain"/>
    <property type="match status" value="1"/>
</dbReference>
<dbReference type="RefSeq" id="WP_279028650.1">
    <property type="nucleotide sequence ID" value="NZ_BAABDG010000002.1"/>
</dbReference>
<sequence>MISALAFARMPLDHLPEPPLLGPEHAEQTTLADCSRVGRVGFRGRQAPVWLTARGYRLPDRPNQTLWQDDGSLVVRLSASEFLLLGALADGGARMRQEEADWQLGEQACYLLPRQDTHAWLALAGPHAHAVLAKLCGVNLSPAAFAPGCVAQTSVARSNAIIINTGLSGETRYWLLMDSTAACYFWGVLQDAMAEFAGQTVRIL</sequence>
<dbReference type="Proteomes" id="UP001499994">
    <property type="component" value="Unassembled WGS sequence"/>
</dbReference>